<evidence type="ECO:0000256" key="1">
    <source>
        <dbReference type="SAM" id="SignalP"/>
    </source>
</evidence>
<dbReference type="Proteomes" id="UP001371218">
    <property type="component" value="Unassembled WGS sequence"/>
</dbReference>
<feature type="signal peptide" evidence="1">
    <location>
        <begin position="1"/>
        <end position="28"/>
    </location>
</feature>
<evidence type="ECO:0000313" key="2">
    <source>
        <dbReference type="EMBL" id="MEK8032732.1"/>
    </source>
</evidence>
<dbReference type="SUPFAM" id="SSF56935">
    <property type="entry name" value="Porins"/>
    <property type="match status" value="1"/>
</dbReference>
<accession>A0ABU9BV37</accession>
<comment type="caution">
    <text evidence="2">The sequence shown here is derived from an EMBL/GenBank/DDBJ whole genome shotgun (WGS) entry which is preliminary data.</text>
</comment>
<dbReference type="Pfam" id="PF12094">
    <property type="entry name" value="DUF3570"/>
    <property type="match status" value="2"/>
</dbReference>
<name>A0ABU9BV37_9BURK</name>
<dbReference type="InterPro" id="IPR021953">
    <property type="entry name" value="DUF3570"/>
</dbReference>
<sequence>MAATDSALGGVLAAALLLPGVVAPVAHAENAPEQGVVALKLSSYRDWQPGLDRVKVDAPSIYALVPLDTRWSLEGSVVNDAVSGASPRYHSAVSGASKMDDSRTAGDLKLTRYDERQAWSVGVASSSEHDYRSNTVSGEWRLSSDDNNRTWNLGLSYGVDDIGSSNDPTLDKQRRTWQMIAGVTQAWTANDLVQFNLGLSQGRGYYTDPYKFPDSRPDKRRQTTALLRWNHHFDSWGSTLRSSWRVYDDSWGVRSHTLDAAWVQPVAPGWTLTPSLRYATQRAASFYFDPVYDGTLGEPFPPGFSGLTHYSADQRLSAFGALTAGLRVDWQLTPQWKLDLSYSRYEQRGDWRIGGDGSPGLEPFLAQWWQLGMARSF</sequence>
<gene>
    <name evidence="2" type="ORF">AACH06_18075</name>
</gene>
<evidence type="ECO:0000313" key="3">
    <source>
        <dbReference type="Proteomes" id="UP001371218"/>
    </source>
</evidence>
<reference evidence="2 3" key="1">
    <citation type="submission" date="2024-04" db="EMBL/GenBank/DDBJ databases">
        <title>Novel species of the genus Ideonella isolated from streams.</title>
        <authorList>
            <person name="Lu H."/>
        </authorList>
    </citation>
    <scope>NUCLEOTIDE SEQUENCE [LARGE SCALE GENOMIC DNA]</scope>
    <source>
        <strain evidence="2 3">DXS29W</strain>
    </source>
</reference>
<protein>
    <submittedName>
        <fullName evidence="2">DUF3570 domain-containing protein</fullName>
    </submittedName>
</protein>
<proteinExistence type="predicted"/>
<dbReference type="RefSeq" id="WP_341427154.1">
    <property type="nucleotide sequence ID" value="NZ_JBBUTG010000012.1"/>
</dbReference>
<keyword evidence="1" id="KW-0732">Signal</keyword>
<organism evidence="2 3">
    <name type="scientific">Ideonella lacteola</name>
    <dbReference type="NCBI Taxonomy" id="2984193"/>
    <lineage>
        <taxon>Bacteria</taxon>
        <taxon>Pseudomonadati</taxon>
        <taxon>Pseudomonadota</taxon>
        <taxon>Betaproteobacteria</taxon>
        <taxon>Burkholderiales</taxon>
        <taxon>Sphaerotilaceae</taxon>
        <taxon>Ideonella</taxon>
    </lineage>
</organism>
<keyword evidence="3" id="KW-1185">Reference proteome</keyword>
<dbReference type="EMBL" id="JBBUTG010000012">
    <property type="protein sequence ID" value="MEK8032732.1"/>
    <property type="molecule type" value="Genomic_DNA"/>
</dbReference>
<feature type="chain" id="PRO_5047260594" evidence="1">
    <location>
        <begin position="29"/>
        <end position="377"/>
    </location>
</feature>